<reference evidence="7" key="1">
    <citation type="submission" date="2014-08" db="EMBL/GenBank/DDBJ databases">
        <authorList>
            <person name="Falentin Helene"/>
        </authorList>
    </citation>
    <scope>NUCLEOTIDE SEQUENCE</scope>
</reference>
<keyword evidence="5 6" id="KW-0472">Membrane</keyword>
<proteinExistence type="predicted"/>
<dbReference type="Pfam" id="PF01810">
    <property type="entry name" value="LysE"/>
    <property type="match status" value="1"/>
</dbReference>
<evidence type="ECO:0000256" key="2">
    <source>
        <dbReference type="ARBA" id="ARBA00022475"/>
    </source>
</evidence>
<feature type="transmembrane region" description="Helical" evidence="6">
    <location>
        <begin position="66"/>
        <end position="87"/>
    </location>
</feature>
<organism evidence="7">
    <name type="scientific">Propionibacterium freudenreichii subsp. freudenreichii</name>
    <dbReference type="NCBI Taxonomy" id="66712"/>
    <lineage>
        <taxon>Bacteria</taxon>
        <taxon>Bacillati</taxon>
        <taxon>Actinomycetota</taxon>
        <taxon>Actinomycetes</taxon>
        <taxon>Propionibacteriales</taxon>
        <taxon>Propionibacteriaceae</taxon>
        <taxon>Propionibacterium</taxon>
    </lineage>
</organism>
<feature type="transmembrane region" description="Helical" evidence="6">
    <location>
        <begin position="37"/>
        <end position="60"/>
    </location>
</feature>
<sequence>MLTLATGLATSLGLIAAIGAQNAWVLRQGIRRQHIGVIVALCIASDMALISVGTLGMGALVTSAPWVITAFTWAGAAYLCWFAWRSFRSALRPQSDDALTGQGPDAGALRPIVGTTLALTWLNPHVYLDTMVMLGGLANQHPGLTRWAFAGGAMLGSALWFAALGLGARALSRPLSKPSVWRVIDAAIGVMMLAIAARLLLG</sequence>
<gene>
    <name evidence="7" type="primary">lysE</name>
    <name evidence="7" type="ORF">PFCIRM138_05750</name>
</gene>
<dbReference type="AlphaFoldDB" id="A0A068VTL0"/>
<feature type="transmembrane region" description="Helical" evidence="6">
    <location>
        <begin position="180"/>
        <end position="201"/>
    </location>
</feature>
<evidence type="ECO:0000256" key="5">
    <source>
        <dbReference type="ARBA" id="ARBA00023136"/>
    </source>
</evidence>
<evidence type="ECO:0000256" key="4">
    <source>
        <dbReference type="ARBA" id="ARBA00022989"/>
    </source>
</evidence>
<dbReference type="GO" id="GO:0005886">
    <property type="term" value="C:plasma membrane"/>
    <property type="evidence" value="ECO:0007669"/>
    <property type="project" value="UniProtKB-SubCell"/>
</dbReference>
<protein>
    <submittedName>
        <fullName evidence="7">Lysine exporter protein, membran protein</fullName>
    </submittedName>
</protein>
<accession>A0A068VTL0</accession>
<evidence type="ECO:0000256" key="3">
    <source>
        <dbReference type="ARBA" id="ARBA00022692"/>
    </source>
</evidence>
<keyword evidence="3 6" id="KW-0812">Transmembrane</keyword>
<comment type="subcellular location">
    <subcellularLocation>
        <location evidence="1">Cell membrane</location>
        <topology evidence="1">Multi-pass membrane protein</topology>
    </subcellularLocation>
</comment>
<keyword evidence="2" id="KW-1003">Cell membrane</keyword>
<dbReference type="PANTHER" id="PTHR30086:SF20">
    <property type="entry name" value="ARGININE EXPORTER PROTEIN ARGO-RELATED"/>
    <property type="match status" value="1"/>
</dbReference>
<feature type="transmembrane region" description="Helical" evidence="6">
    <location>
        <begin position="6"/>
        <end position="25"/>
    </location>
</feature>
<dbReference type="RefSeq" id="WP_171035507.1">
    <property type="nucleotide sequence ID" value="NZ_HG975494.1"/>
</dbReference>
<dbReference type="EMBL" id="LM676443">
    <property type="protein sequence ID" value="CEP27743.1"/>
    <property type="molecule type" value="Genomic_DNA"/>
</dbReference>
<dbReference type="PANTHER" id="PTHR30086">
    <property type="entry name" value="ARGININE EXPORTER PROTEIN ARGO"/>
    <property type="match status" value="1"/>
</dbReference>
<evidence type="ECO:0000256" key="6">
    <source>
        <dbReference type="SAM" id="Phobius"/>
    </source>
</evidence>
<dbReference type="GO" id="GO:0015171">
    <property type="term" value="F:amino acid transmembrane transporter activity"/>
    <property type="evidence" value="ECO:0007669"/>
    <property type="project" value="TreeGrafter"/>
</dbReference>
<feature type="transmembrane region" description="Helical" evidence="6">
    <location>
        <begin position="147"/>
        <end position="168"/>
    </location>
</feature>
<evidence type="ECO:0000256" key="1">
    <source>
        <dbReference type="ARBA" id="ARBA00004651"/>
    </source>
</evidence>
<dbReference type="InterPro" id="IPR001123">
    <property type="entry name" value="LeuE-type"/>
</dbReference>
<keyword evidence="4 6" id="KW-1133">Transmembrane helix</keyword>
<evidence type="ECO:0000313" key="7">
    <source>
        <dbReference type="EMBL" id="CEP27743.1"/>
    </source>
</evidence>
<name>A0A068VTL0_PROFF</name>